<accession>A0A9X2CIA4</accession>
<dbReference type="Proteomes" id="UP001139293">
    <property type="component" value="Unassembled WGS sequence"/>
</dbReference>
<keyword evidence="1" id="KW-0472">Membrane</keyword>
<sequence>MKIHDTNLVYENLPSVMTLLDSVAFMWFVTLVTLGIFSWIALKLWHLHSLPKYLAKERGMQQAKLIFWLCMLGLFWKPLWVLAVIAIVTDWDRAQEWIRGTRA</sequence>
<protein>
    <submittedName>
        <fullName evidence="2">Mg2+ and Co2+ transporter</fullName>
    </submittedName>
</protein>
<dbReference type="EMBL" id="JAKILB010000007">
    <property type="protein sequence ID" value="MCL1139415.1"/>
    <property type="molecule type" value="Genomic_DNA"/>
</dbReference>
<dbReference type="AlphaFoldDB" id="A0A9X2CIA4"/>
<dbReference type="RefSeq" id="WP_248950560.1">
    <property type="nucleotide sequence ID" value="NZ_JAKILB010000007.1"/>
</dbReference>
<gene>
    <name evidence="2" type="ORF">L2740_12765</name>
</gene>
<feature type="transmembrane region" description="Helical" evidence="1">
    <location>
        <begin position="65"/>
        <end position="88"/>
    </location>
</feature>
<comment type="caution">
    <text evidence="2">The sequence shown here is derived from an EMBL/GenBank/DDBJ whole genome shotgun (WGS) entry which is preliminary data.</text>
</comment>
<reference evidence="2" key="1">
    <citation type="submission" date="2022-01" db="EMBL/GenBank/DDBJ databases">
        <title>Whole genome-based taxonomy of the Shewanellaceae.</title>
        <authorList>
            <person name="Martin-Rodriguez A.J."/>
        </authorList>
    </citation>
    <scope>NUCLEOTIDE SEQUENCE</scope>
    <source>
        <strain evidence="2">KCTC 23973</strain>
    </source>
</reference>
<organism evidence="2 3">
    <name type="scientific">Shewanella pneumatophori</name>
    <dbReference type="NCBI Taxonomy" id="314092"/>
    <lineage>
        <taxon>Bacteria</taxon>
        <taxon>Pseudomonadati</taxon>
        <taxon>Pseudomonadota</taxon>
        <taxon>Gammaproteobacteria</taxon>
        <taxon>Alteromonadales</taxon>
        <taxon>Shewanellaceae</taxon>
        <taxon>Shewanella</taxon>
    </lineage>
</organism>
<evidence type="ECO:0000313" key="2">
    <source>
        <dbReference type="EMBL" id="MCL1139415.1"/>
    </source>
</evidence>
<evidence type="ECO:0000256" key="1">
    <source>
        <dbReference type="SAM" id="Phobius"/>
    </source>
</evidence>
<name>A0A9X2CIA4_9GAMM</name>
<feature type="transmembrane region" description="Helical" evidence="1">
    <location>
        <begin position="24"/>
        <end position="45"/>
    </location>
</feature>
<keyword evidence="3" id="KW-1185">Reference proteome</keyword>
<keyword evidence="1" id="KW-0812">Transmembrane</keyword>
<keyword evidence="1" id="KW-1133">Transmembrane helix</keyword>
<evidence type="ECO:0000313" key="3">
    <source>
        <dbReference type="Proteomes" id="UP001139293"/>
    </source>
</evidence>
<proteinExistence type="predicted"/>